<dbReference type="InterPro" id="IPR036511">
    <property type="entry name" value="TGT-like_sf"/>
</dbReference>
<dbReference type="AlphaFoldDB" id="A0A4P9Y241"/>
<dbReference type="GO" id="GO:0006400">
    <property type="term" value="P:tRNA modification"/>
    <property type="evidence" value="ECO:0007669"/>
    <property type="project" value="InterPro"/>
</dbReference>
<evidence type="ECO:0000313" key="3">
    <source>
        <dbReference type="Proteomes" id="UP000267251"/>
    </source>
</evidence>
<dbReference type="PANTHER" id="PTHR46064">
    <property type="entry name" value="QUEUINE TRNA-RIBOSYLTRANSFERASE ACCESSORY SUBUNIT 2"/>
    <property type="match status" value="1"/>
</dbReference>
<feature type="domain" description="tRNA-guanine(15) transglycosylase-like" evidence="1">
    <location>
        <begin position="1"/>
        <end position="244"/>
    </location>
</feature>
<dbReference type="SUPFAM" id="SSF51713">
    <property type="entry name" value="tRNA-guanine transglycosylase"/>
    <property type="match status" value="1"/>
</dbReference>
<evidence type="ECO:0000259" key="1">
    <source>
        <dbReference type="Pfam" id="PF01702"/>
    </source>
</evidence>
<organism evidence="2 3">
    <name type="scientific">Piptocephalis cylindrospora</name>
    <dbReference type="NCBI Taxonomy" id="1907219"/>
    <lineage>
        <taxon>Eukaryota</taxon>
        <taxon>Fungi</taxon>
        <taxon>Fungi incertae sedis</taxon>
        <taxon>Zoopagomycota</taxon>
        <taxon>Zoopagomycotina</taxon>
        <taxon>Zoopagomycetes</taxon>
        <taxon>Zoopagales</taxon>
        <taxon>Piptocephalidaceae</taxon>
        <taxon>Piptocephalis</taxon>
    </lineage>
</organism>
<dbReference type="OrthoDB" id="27601at2759"/>
<feature type="non-terminal residue" evidence="2">
    <location>
        <position position="1"/>
    </location>
</feature>
<gene>
    <name evidence="2" type="ORF">BJ684DRAFT_10797</name>
</gene>
<sequence length="257" mass="28885">ITPDAYMKAVHTYKPDILVALTDMPTEVDPSISRIRRSVKRSLEHLDKCIALNDKIPMFAVAQGSHIIESRKHSAMNMASLDVDGYVVATQDTASLPMTNRLTLLSTTLEQLPVNKPRIAYGFSRPEEMLQAIQNGIDLLDGSYVYQATSKGLAIELDLDSASPIYRTHNMWSMENRENLEPLVKGCLCYACSRHTRAYTHHLLQVKEMLAEVLLMAHNMYQYNQFLEQTRVAITEGSFSKAVLAFPSSPEELGHVE</sequence>
<protein>
    <submittedName>
        <fullName evidence="2">tRNA-guanine(15) transglycosylase-like protein</fullName>
    </submittedName>
</protein>
<dbReference type="InterPro" id="IPR050852">
    <property type="entry name" value="Queuine_tRNA-ribosyltrfase"/>
</dbReference>
<dbReference type="Proteomes" id="UP000267251">
    <property type="component" value="Unassembled WGS sequence"/>
</dbReference>
<name>A0A4P9Y241_9FUNG</name>
<reference evidence="2" key="1">
    <citation type="submission" date="2018-06" db="EMBL/GenBank/DDBJ databases">
        <title>Leveraging single-cell genomics to expand the Fungal Tree of Life.</title>
        <authorList>
            <consortium name="DOE Joint Genome Institute"/>
            <person name="Ahrendt S.R."/>
            <person name="Quandt C.A."/>
            <person name="Ciobanu D."/>
            <person name="Clum A."/>
            <person name="Salamov A."/>
            <person name="Andreopoulos B."/>
            <person name="Cheng J.-F."/>
            <person name="Woyke T."/>
            <person name="Pelin A."/>
            <person name="Henrissat B."/>
            <person name="Reynolds N."/>
            <person name="Benny G.L."/>
            <person name="Smith M.E."/>
            <person name="James T.Y."/>
            <person name="Grigoriev I.V."/>
        </authorList>
    </citation>
    <scope>NUCLEOTIDE SEQUENCE</scope>
    <source>
        <strain evidence="2">RSA 2659</strain>
    </source>
</reference>
<dbReference type="Gene3D" id="3.20.20.105">
    <property type="entry name" value="Queuine tRNA-ribosyltransferase-like"/>
    <property type="match status" value="1"/>
</dbReference>
<dbReference type="InterPro" id="IPR002616">
    <property type="entry name" value="tRNA_ribo_trans-like"/>
</dbReference>
<dbReference type="NCBIfam" id="TIGR00449">
    <property type="entry name" value="tgt_general"/>
    <property type="match status" value="1"/>
</dbReference>
<dbReference type="PANTHER" id="PTHR46064:SF1">
    <property type="entry name" value="QUEUINE TRNA-RIBOSYLTRANSFERASE ACCESSORY SUBUNIT 2"/>
    <property type="match status" value="1"/>
</dbReference>
<proteinExistence type="predicted"/>
<dbReference type="Pfam" id="PF01702">
    <property type="entry name" value="TGT"/>
    <property type="match status" value="1"/>
</dbReference>
<evidence type="ECO:0000313" key="2">
    <source>
        <dbReference type="EMBL" id="RKP12928.1"/>
    </source>
</evidence>
<accession>A0A4P9Y241</accession>
<keyword evidence="3" id="KW-1185">Reference proteome</keyword>
<dbReference type="EMBL" id="KZ988159">
    <property type="protein sequence ID" value="RKP12928.1"/>
    <property type="molecule type" value="Genomic_DNA"/>
</dbReference>